<evidence type="ECO:0000313" key="5">
    <source>
        <dbReference type="Proteomes" id="UP000593966"/>
    </source>
</evidence>
<sequence length="149" mass="16608">MGFNFRKSLKIAPGVRLNITKKGISSVSLGGKGARVNLGKKGTRTTVGIPGTGLSYSSFSPKRAKKETTRSESVKSSMQMNMSPIQQQGSPLPFMPKFERKVSILLGIGIFMMPYIFAWFTLREGHSRSARFISFGWLLFLIFFSMQKD</sequence>
<evidence type="ECO:0000256" key="2">
    <source>
        <dbReference type="SAM" id="Phobius"/>
    </source>
</evidence>
<dbReference type="AlphaFoldDB" id="A0A7S6VWJ6"/>
<dbReference type="EMBL" id="CP048659">
    <property type="protein sequence ID" value="QOW46164.1"/>
    <property type="molecule type" value="Genomic_DNA"/>
</dbReference>
<dbReference type="Proteomes" id="UP000593966">
    <property type="component" value="Chromosome"/>
</dbReference>
<dbReference type="Pfam" id="PF14020">
    <property type="entry name" value="DUF4236"/>
    <property type="match status" value="1"/>
</dbReference>
<feature type="transmembrane region" description="Helical" evidence="2">
    <location>
        <begin position="128"/>
        <end position="146"/>
    </location>
</feature>
<evidence type="ECO:0000259" key="3">
    <source>
        <dbReference type="Pfam" id="PF14020"/>
    </source>
</evidence>
<evidence type="ECO:0000256" key="1">
    <source>
        <dbReference type="SAM" id="MobiDB-lite"/>
    </source>
</evidence>
<evidence type="ECO:0000313" key="4">
    <source>
        <dbReference type="EMBL" id="QOW46164.1"/>
    </source>
</evidence>
<keyword evidence="2" id="KW-1133">Transmembrane helix</keyword>
<reference evidence="4 5" key="1">
    <citation type="submission" date="2020-02" db="EMBL/GenBank/DDBJ databases">
        <title>Tigecycline-resistant Acinetobacter species from pigs and migratory birds.</title>
        <authorList>
            <person name="Chen C."/>
            <person name="Sun J."/>
            <person name="Liao X.-P."/>
            <person name="Liu Y.-H."/>
        </authorList>
    </citation>
    <scope>NUCLEOTIDE SEQUENCE [LARGE SCALE GENOMIC DNA]</scope>
    <source>
        <strain evidence="4 5">YH12207_T</strain>
    </source>
</reference>
<dbReference type="InterPro" id="IPR025330">
    <property type="entry name" value="DUF4236"/>
</dbReference>
<protein>
    <submittedName>
        <fullName evidence="4">DUF4236 domain-containing protein</fullName>
    </submittedName>
</protein>
<accession>A0A7S6VWJ6</accession>
<organism evidence="4 5">
    <name type="scientific">Acinetobacter piscicola</name>
    <dbReference type="NCBI Taxonomy" id="2006115"/>
    <lineage>
        <taxon>Bacteria</taxon>
        <taxon>Pseudomonadati</taxon>
        <taxon>Pseudomonadota</taxon>
        <taxon>Gammaproteobacteria</taxon>
        <taxon>Moraxellales</taxon>
        <taxon>Moraxellaceae</taxon>
        <taxon>Acinetobacter</taxon>
    </lineage>
</organism>
<feature type="transmembrane region" description="Helical" evidence="2">
    <location>
        <begin position="102"/>
        <end position="122"/>
    </location>
</feature>
<name>A0A7S6VWJ6_9GAMM</name>
<feature type="domain" description="DUF4236" evidence="3">
    <location>
        <begin position="3"/>
        <end position="57"/>
    </location>
</feature>
<feature type="region of interest" description="Disordered" evidence="1">
    <location>
        <begin position="58"/>
        <end position="80"/>
    </location>
</feature>
<gene>
    <name evidence="4" type="ORF">G0028_09795</name>
</gene>
<proteinExistence type="predicted"/>
<keyword evidence="2" id="KW-0812">Transmembrane</keyword>
<keyword evidence="2" id="KW-0472">Membrane</keyword>
<keyword evidence="5" id="KW-1185">Reference proteome</keyword>